<protein>
    <submittedName>
        <fullName evidence="2">Uncharacterized protein</fullName>
    </submittedName>
</protein>
<feature type="chain" id="PRO_5031016351" evidence="1">
    <location>
        <begin position="22"/>
        <end position="150"/>
    </location>
</feature>
<evidence type="ECO:0000256" key="1">
    <source>
        <dbReference type="SAM" id="SignalP"/>
    </source>
</evidence>
<organism evidence="2 3">
    <name type="scientific">Flammeovirga agarivorans</name>
    <dbReference type="NCBI Taxonomy" id="2726742"/>
    <lineage>
        <taxon>Bacteria</taxon>
        <taxon>Pseudomonadati</taxon>
        <taxon>Bacteroidota</taxon>
        <taxon>Cytophagia</taxon>
        <taxon>Cytophagales</taxon>
        <taxon>Flammeovirgaceae</taxon>
        <taxon>Flammeovirga</taxon>
    </lineage>
</organism>
<dbReference type="AlphaFoldDB" id="A0A7X8XXX6"/>
<accession>A0A7X8XXX6</accession>
<sequence length="150" mass="17544">MKKIFYLFIALNVNLLHTMLAAPNDKIAPNGNALTMETIKELKGQHISDVTLIYEVIDFYLDIQEEGKTKYIYNPDTENIIFWTNEDFKCLEIKEFKDRENATSVKLLLNDEYELNIIQPKDDMGITKVSSRTFSEKHKKFISVITFKKK</sequence>
<evidence type="ECO:0000313" key="3">
    <source>
        <dbReference type="Proteomes" id="UP000585050"/>
    </source>
</evidence>
<feature type="signal peptide" evidence="1">
    <location>
        <begin position="1"/>
        <end position="21"/>
    </location>
</feature>
<name>A0A7X8XXX6_9BACT</name>
<dbReference type="EMBL" id="JABAIL010000007">
    <property type="protein sequence ID" value="NLR93676.1"/>
    <property type="molecule type" value="Genomic_DNA"/>
</dbReference>
<comment type="caution">
    <text evidence="2">The sequence shown here is derived from an EMBL/GenBank/DDBJ whole genome shotgun (WGS) entry which is preliminary data.</text>
</comment>
<evidence type="ECO:0000313" key="2">
    <source>
        <dbReference type="EMBL" id="NLR93676.1"/>
    </source>
</evidence>
<keyword evidence="1" id="KW-0732">Signal</keyword>
<dbReference type="RefSeq" id="WP_168884386.1">
    <property type="nucleotide sequence ID" value="NZ_JABAIL010000007.1"/>
</dbReference>
<dbReference type="Proteomes" id="UP000585050">
    <property type="component" value="Unassembled WGS sequence"/>
</dbReference>
<gene>
    <name evidence="2" type="ORF">HGP29_20925</name>
</gene>
<proteinExistence type="predicted"/>
<keyword evidence="3" id="KW-1185">Reference proteome</keyword>
<reference evidence="2 3" key="1">
    <citation type="submission" date="2020-04" db="EMBL/GenBank/DDBJ databases">
        <title>Flammeovirga sp. SR4, a novel species isolated from seawater.</title>
        <authorList>
            <person name="Wang X."/>
        </authorList>
    </citation>
    <scope>NUCLEOTIDE SEQUENCE [LARGE SCALE GENOMIC DNA]</scope>
    <source>
        <strain evidence="2 3">SR4</strain>
    </source>
</reference>